<keyword evidence="2" id="KW-1185">Reference proteome</keyword>
<dbReference type="RefSeq" id="WP_193382900.1">
    <property type="nucleotide sequence ID" value="NZ_JABXWI010000031.1"/>
</dbReference>
<accession>A0ABU4N272</accession>
<dbReference type="EMBL" id="JARAWJ010000039">
    <property type="protein sequence ID" value="MDX3042598.1"/>
    <property type="molecule type" value="Genomic_DNA"/>
</dbReference>
<comment type="caution">
    <text evidence="1">The sequence shown here is derived from an EMBL/GenBank/DDBJ whole genome shotgun (WGS) entry which is preliminary data.</text>
</comment>
<protein>
    <submittedName>
        <fullName evidence="1">Uncharacterized protein</fullName>
    </submittedName>
</protein>
<proteinExistence type="predicted"/>
<organism evidence="1 2">
    <name type="scientific">Streptomyces caniscabiei</name>
    <dbReference type="NCBI Taxonomy" id="2746961"/>
    <lineage>
        <taxon>Bacteria</taxon>
        <taxon>Bacillati</taxon>
        <taxon>Actinomycetota</taxon>
        <taxon>Actinomycetes</taxon>
        <taxon>Kitasatosporales</taxon>
        <taxon>Streptomycetaceae</taxon>
        <taxon>Streptomyces</taxon>
    </lineage>
</organism>
<evidence type="ECO:0000313" key="1">
    <source>
        <dbReference type="EMBL" id="MDX3042598.1"/>
    </source>
</evidence>
<sequence length="143" mass="15471">MRSTTHILRLTAHIITHRGLHTGDQFADHNTGRLDICAAIYLATGPYDLPDRLNVPDQFFTDEGHALDLIEANPQAMAAIRAVSAAITNYAVPDTNGQPDVIEHVSNWVRTPPIGCTRPPSMSEVIGCILRAAHQATNTPNAA</sequence>
<dbReference type="Proteomes" id="UP001282474">
    <property type="component" value="Unassembled WGS sequence"/>
</dbReference>
<evidence type="ECO:0000313" key="2">
    <source>
        <dbReference type="Proteomes" id="UP001282474"/>
    </source>
</evidence>
<name>A0ABU4N272_9ACTN</name>
<dbReference type="Pfam" id="PF19698">
    <property type="entry name" value="DUF6197"/>
    <property type="match status" value="1"/>
</dbReference>
<reference evidence="1 2" key="1">
    <citation type="journal article" date="2023" name="Microb. Genom.">
        <title>Mesoterricola silvestris gen. nov., sp. nov., Mesoterricola sediminis sp. nov., Geothrix oryzae sp. nov., Geothrix edaphica sp. nov., Geothrix rubra sp. nov., and Geothrix limicola sp. nov., six novel members of Acidobacteriota isolated from soils.</title>
        <authorList>
            <person name="Weisberg A.J."/>
            <person name="Pearce E."/>
            <person name="Kramer C.G."/>
            <person name="Chang J.H."/>
            <person name="Clarke C.R."/>
        </authorList>
    </citation>
    <scope>NUCLEOTIDE SEQUENCE [LARGE SCALE GENOMIC DNA]</scope>
    <source>
        <strain evidence="1 2">NE20-4-1</strain>
    </source>
</reference>
<gene>
    <name evidence="1" type="ORF">PV383_36255</name>
</gene>
<dbReference type="InterPro" id="IPR045677">
    <property type="entry name" value="DUF6197"/>
</dbReference>